<gene>
    <name evidence="4" type="ORF">KTC_29410</name>
</gene>
<evidence type="ECO:0000313" key="4">
    <source>
        <dbReference type="EMBL" id="BBH88190.1"/>
    </source>
</evidence>
<dbReference type="AlphaFoldDB" id="A0A455SKP3"/>
<dbReference type="Pfam" id="PF05257">
    <property type="entry name" value="CHAP"/>
    <property type="match status" value="1"/>
</dbReference>
<dbReference type="InterPro" id="IPR038765">
    <property type="entry name" value="Papain-like_cys_pep_sf"/>
</dbReference>
<accession>A0A455SKP3</accession>
<feature type="domain" description="Peptidase C51" evidence="3">
    <location>
        <begin position="183"/>
        <end position="311"/>
    </location>
</feature>
<dbReference type="Gene3D" id="3.90.1720.10">
    <property type="entry name" value="endopeptidase domain like (from Nostoc punctiforme)"/>
    <property type="match status" value="1"/>
</dbReference>
<dbReference type="SUPFAM" id="SSF54001">
    <property type="entry name" value="Cysteine proteinases"/>
    <property type="match status" value="1"/>
</dbReference>
<feature type="compositionally biased region" description="Basic and acidic residues" evidence="1">
    <location>
        <begin position="12"/>
        <end position="39"/>
    </location>
</feature>
<feature type="compositionally biased region" description="Gly residues" evidence="1">
    <location>
        <begin position="170"/>
        <end position="189"/>
    </location>
</feature>
<keyword evidence="2" id="KW-1133">Transmembrane helix</keyword>
<evidence type="ECO:0000256" key="2">
    <source>
        <dbReference type="SAM" id="Phobius"/>
    </source>
</evidence>
<feature type="region of interest" description="Disordered" evidence="1">
    <location>
        <begin position="159"/>
        <end position="200"/>
    </location>
</feature>
<keyword evidence="2" id="KW-0812">Transmembrane</keyword>
<organism evidence="4">
    <name type="scientific">Thermosporothrix sp. COM3</name>
    <dbReference type="NCBI Taxonomy" id="2490863"/>
    <lineage>
        <taxon>Bacteria</taxon>
        <taxon>Bacillati</taxon>
        <taxon>Chloroflexota</taxon>
        <taxon>Ktedonobacteria</taxon>
        <taxon>Ktedonobacterales</taxon>
        <taxon>Thermosporotrichaceae</taxon>
        <taxon>Thermosporothrix</taxon>
    </lineage>
</organism>
<proteinExistence type="predicted"/>
<reference evidence="4" key="1">
    <citation type="submission" date="2018-12" db="EMBL/GenBank/DDBJ databases">
        <title>Novel natural products biosynthetic potential of the class Ktedonobacteria.</title>
        <authorList>
            <person name="Zheng Y."/>
            <person name="Saitou A."/>
            <person name="Wang C.M."/>
            <person name="Toyoda A."/>
            <person name="Minakuchi Y."/>
            <person name="Sekiguchi Y."/>
            <person name="Ueda K."/>
            <person name="Takano H."/>
            <person name="Sakai Y."/>
            <person name="Yokota A."/>
            <person name="Yabe S."/>
        </authorList>
    </citation>
    <scope>NUCLEOTIDE SEQUENCE</scope>
    <source>
        <strain evidence="4">COM3</strain>
    </source>
</reference>
<keyword evidence="2" id="KW-0472">Membrane</keyword>
<evidence type="ECO:0000259" key="3">
    <source>
        <dbReference type="PROSITE" id="PS50911"/>
    </source>
</evidence>
<dbReference type="PROSITE" id="PS50911">
    <property type="entry name" value="CHAP"/>
    <property type="match status" value="1"/>
</dbReference>
<feature type="region of interest" description="Disordered" evidence="1">
    <location>
        <begin position="1"/>
        <end position="80"/>
    </location>
</feature>
<feature type="compositionally biased region" description="Low complexity" evidence="1">
    <location>
        <begin position="159"/>
        <end position="169"/>
    </location>
</feature>
<dbReference type="EMBL" id="AP019376">
    <property type="protein sequence ID" value="BBH88190.1"/>
    <property type="molecule type" value="Genomic_DNA"/>
</dbReference>
<feature type="transmembrane region" description="Helical" evidence="2">
    <location>
        <begin position="84"/>
        <end position="105"/>
    </location>
</feature>
<sequence>MPLLKKNQNDAPQEKLTKHLDDSAMEHGAEATEQVEAKGEYLPSTDLAAPPLPEAEPERRKPVVIKGTGKKSGGALPPPRRNRYIVHIAVVSVLLLIIVGALVAVRTTATDAKNSPRALTNSTPQTFTTKRGDSYVLLPEQAATVTAIAQIATTEPEIVPTEPTMPDTGGNTGTGPGTGTDTGNNGGNTGSPPPMGDSSGNHFTPGYCTWWAAQRYHDVYGVWIPWLGDAYQWVSGAQQAGWKVSQTPVPGSIIVLMQGAQGADPTYGHVAYVESVSGNVAHTSNMNWGAGNWNKVTYVDFTAGPGVYFIYQ</sequence>
<evidence type="ECO:0000256" key="1">
    <source>
        <dbReference type="SAM" id="MobiDB-lite"/>
    </source>
</evidence>
<dbReference type="InterPro" id="IPR007921">
    <property type="entry name" value="CHAP_dom"/>
</dbReference>
<name>A0A455SKP3_9CHLR</name>
<protein>
    <recommendedName>
        <fullName evidence="3">Peptidase C51 domain-containing protein</fullName>
    </recommendedName>
</protein>